<keyword evidence="2" id="KW-1185">Reference proteome</keyword>
<accession>A0A2S9QF15</accession>
<sequence length="206" mass="22644">MVGTLTPSGSGDIGRRPTKAELERALADVAIVPITHMAAAIDDVLARFRQTHCNGGALFAAFEIGAEPALDWYVARGQLHLDGILARLLVHPAIRAGLPDLRIDTAVPLPDIGLEPRDALEIDGLLARALYHGGAYWHATGSGMPEKTLALRFCDALFELRFDEIAVYTSGKAWTDWFYDIAWDETFVVLDKRCRRLFLLAVTDTD</sequence>
<dbReference type="EMBL" id="PUEJ01000003">
    <property type="protein sequence ID" value="PRH87890.1"/>
    <property type="molecule type" value="Genomic_DNA"/>
</dbReference>
<dbReference type="Proteomes" id="UP000237682">
    <property type="component" value="Unassembled WGS sequence"/>
</dbReference>
<reference evidence="1 2" key="1">
    <citation type="submission" date="2018-02" db="EMBL/GenBank/DDBJ databases">
        <title>Whole genome sequencing of endophytic bacterium.</title>
        <authorList>
            <person name="Eedara R."/>
            <person name="Podile A.R."/>
        </authorList>
    </citation>
    <scope>NUCLEOTIDE SEQUENCE [LARGE SCALE GENOMIC DNA]</scope>
    <source>
        <strain evidence="1 2">RP1T</strain>
    </source>
</reference>
<protein>
    <submittedName>
        <fullName evidence="1">Uncharacterized protein</fullName>
    </submittedName>
</protein>
<organism evidence="1 2">
    <name type="scientific">Labrys okinawensis</name>
    <dbReference type="NCBI Taxonomy" id="346911"/>
    <lineage>
        <taxon>Bacteria</taxon>
        <taxon>Pseudomonadati</taxon>
        <taxon>Pseudomonadota</taxon>
        <taxon>Alphaproteobacteria</taxon>
        <taxon>Hyphomicrobiales</taxon>
        <taxon>Xanthobacteraceae</taxon>
        <taxon>Labrys</taxon>
    </lineage>
</organism>
<evidence type="ECO:0000313" key="2">
    <source>
        <dbReference type="Proteomes" id="UP000237682"/>
    </source>
</evidence>
<name>A0A2S9QF15_9HYPH</name>
<dbReference type="RefSeq" id="WP_105861558.1">
    <property type="nucleotide sequence ID" value="NZ_PUEJ01000003.1"/>
</dbReference>
<dbReference type="OrthoDB" id="5197332at2"/>
<proteinExistence type="predicted"/>
<gene>
    <name evidence="1" type="ORF">C5L14_08240</name>
</gene>
<comment type="caution">
    <text evidence="1">The sequence shown here is derived from an EMBL/GenBank/DDBJ whole genome shotgun (WGS) entry which is preliminary data.</text>
</comment>
<dbReference type="AlphaFoldDB" id="A0A2S9QF15"/>
<evidence type="ECO:0000313" key="1">
    <source>
        <dbReference type="EMBL" id="PRH87890.1"/>
    </source>
</evidence>